<organism evidence="6 7">
    <name type="scientific">Mycena citricolor</name>
    <dbReference type="NCBI Taxonomy" id="2018698"/>
    <lineage>
        <taxon>Eukaryota</taxon>
        <taxon>Fungi</taxon>
        <taxon>Dikarya</taxon>
        <taxon>Basidiomycota</taxon>
        <taxon>Agaricomycotina</taxon>
        <taxon>Agaricomycetes</taxon>
        <taxon>Agaricomycetidae</taxon>
        <taxon>Agaricales</taxon>
        <taxon>Marasmiineae</taxon>
        <taxon>Mycenaceae</taxon>
        <taxon>Mycena</taxon>
    </lineage>
</organism>
<keyword evidence="4 5" id="KW-0472">Membrane</keyword>
<dbReference type="GO" id="GO:0005783">
    <property type="term" value="C:endoplasmic reticulum"/>
    <property type="evidence" value="ECO:0007669"/>
    <property type="project" value="TreeGrafter"/>
</dbReference>
<feature type="non-terminal residue" evidence="6">
    <location>
        <position position="1"/>
    </location>
</feature>
<name>A0AAD2GVU9_9AGAR</name>
<evidence type="ECO:0008006" key="8">
    <source>
        <dbReference type="Google" id="ProtNLM"/>
    </source>
</evidence>
<dbReference type="PANTHER" id="PTHR10250">
    <property type="entry name" value="MICROSOMAL GLUTATHIONE S-TRANSFERASE"/>
    <property type="match status" value="1"/>
</dbReference>
<dbReference type="GO" id="GO:0016020">
    <property type="term" value="C:membrane"/>
    <property type="evidence" value="ECO:0007669"/>
    <property type="project" value="UniProtKB-SubCell"/>
</dbReference>
<feature type="transmembrane region" description="Helical" evidence="5">
    <location>
        <begin position="12"/>
        <end position="32"/>
    </location>
</feature>
<comment type="subcellular location">
    <subcellularLocation>
        <location evidence="1">Membrane</location>
        <topology evidence="1">Multi-pass membrane protein</topology>
    </subcellularLocation>
</comment>
<dbReference type="EMBL" id="CAVNYO010000040">
    <property type="protein sequence ID" value="CAK5263358.1"/>
    <property type="molecule type" value="Genomic_DNA"/>
</dbReference>
<dbReference type="GO" id="GO:0004602">
    <property type="term" value="F:glutathione peroxidase activity"/>
    <property type="evidence" value="ECO:0007669"/>
    <property type="project" value="TreeGrafter"/>
</dbReference>
<evidence type="ECO:0000256" key="3">
    <source>
        <dbReference type="ARBA" id="ARBA00022989"/>
    </source>
</evidence>
<protein>
    <recommendedName>
        <fullName evidence="8">Microsomal glutathione S-transferase 3</fullName>
    </recommendedName>
</protein>
<evidence type="ECO:0000256" key="4">
    <source>
        <dbReference type="ARBA" id="ARBA00023136"/>
    </source>
</evidence>
<dbReference type="GO" id="GO:0005635">
    <property type="term" value="C:nuclear envelope"/>
    <property type="evidence" value="ECO:0007669"/>
    <property type="project" value="TreeGrafter"/>
</dbReference>
<accession>A0AAD2GVU9</accession>
<keyword evidence="3 5" id="KW-1133">Transmembrane helix</keyword>
<dbReference type="InterPro" id="IPR050997">
    <property type="entry name" value="MAPEG"/>
</dbReference>
<evidence type="ECO:0000256" key="5">
    <source>
        <dbReference type="SAM" id="Phobius"/>
    </source>
</evidence>
<dbReference type="PANTHER" id="PTHR10250:SF26">
    <property type="entry name" value="GLUTATHIONE S-TRANSFERASE 3, MITOCHONDRIAL"/>
    <property type="match status" value="1"/>
</dbReference>
<dbReference type="AlphaFoldDB" id="A0AAD2GVU9"/>
<dbReference type="InterPro" id="IPR001129">
    <property type="entry name" value="Membr-assoc_MAPEG"/>
</dbReference>
<keyword evidence="2 5" id="KW-0812">Transmembrane</keyword>
<evidence type="ECO:0000313" key="6">
    <source>
        <dbReference type="EMBL" id="CAK5263358.1"/>
    </source>
</evidence>
<evidence type="ECO:0000313" key="7">
    <source>
        <dbReference type="Proteomes" id="UP001295794"/>
    </source>
</evidence>
<keyword evidence="7" id="KW-1185">Reference proteome</keyword>
<dbReference type="InterPro" id="IPR023352">
    <property type="entry name" value="MAPEG-like_dom_sf"/>
</dbReference>
<sequence>MSTFVLPKGSSYVAGAFLSTVYMLIYQISLVVKARRKSNIKYPRAYAEKAEIEASPEAMAFNCAQRAHQNTLENIPMIYTSTLITSIKYPVFSSAMLTIWSLSRVAYAAGYSSGNPEKRMNFLSTLHYPTIL</sequence>
<comment type="caution">
    <text evidence="6">The sequence shown here is derived from an EMBL/GenBank/DDBJ whole genome shotgun (WGS) entry which is preliminary data.</text>
</comment>
<dbReference type="SUPFAM" id="SSF161084">
    <property type="entry name" value="MAPEG domain-like"/>
    <property type="match status" value="1"/>
</dbReference>
<dbReference type="Pfam" id="PF01124">
    <property type="entry name" value="MAPEG"/>
    <property type="match status" value="1"/>
</dbReference>
<dbReference type="Proteomes" id="UP001295794">
    <property type="component" value="Unassembled WGS sequence"/>
</dbReference>
<proteinExistence type="predicted"/>
<dbReference type="GO" id="GO:0004364">
    <property type="term" value="F:glutathione transferase activity"/>
    <property type="evidence" value="ECO:0007669"/>
    <property type="project" value="TreeGrafter"/>
</dbReference>
<evidence type="ECO:0000256" key="1">
    <source>
        <dbReference type="ARBA" id="ARBA00004141"/>
    </source>
</evidence>
<dbReference type="Gene3D" id="1.20.120.550">
    <property type="entry name" value="Membrane associated eicosanoid/glutathione metabolism-like domain"/>
    <property type="match status" value="1"/>
</dbReference>
<gene>
    <name evidence="6" type="ORF">MYCIT1_LOCUS2801</name>
</gene>
<evidence type="ECO:0000256" key="2">
    <source>
        <dbReference type="ARBA" id="ARBA00022692"/>
    </source>
</evidence>
<reference evidence="6" key="1">
    <citation type="submission" date="2023-11" db="EMBL/GenBank/DDBJ databases">
        <authorList>
            <person name="De Vega J J."/>
            <person name="De Vega J J."/>
        </authorList>
    </citation>
    <scope>NUCLEOTIDE SEQUENCE</scope>
</reference>